<accession>A0ABD7M751</accession>
<dbReference type="InterPro" id="IPR050707">
    <property type="entry name" value="HTH_MetabolicPath_Reg"/>
</dbReference>
<dbReference type="EMBL" id="FRCE01000005">
    <property type="protein sequence ID" value="SHL54752.1"/>
    <property type="molecule type" value="Genomic_DNA"/>
</dbReference>
<dbReference type="Pfam" id="PF09339">
    <property type="entry name" value="HTH_IclR"/>
    <property type="match status" value="1"/>
</dbReference>
<evidence type="ECO:0000259" key="5">
    <source>
        <dbReference type="PROSITE" id="PS51078"/>
    </source>
</evidence>
<comment type="caution">
    <text evidence="6">The sequence shown here is derived from an EMBL/GenBank/DDBJ whole genome shotgun (WGS) entry which is preliminary data.</text>
</comment>
<dbReference type="InterPro" id="IPR005471">
    <property type="entry name" value="Tscrpt_reg_IclR_N"/>
</dbReference>
<evidence type="ECO:0000256" key="2">
    <source>
        <dbReference type="ARBA" id="ARBA00023125"/>
    </source>
</evidence>
<dbReference type="PANTHER" id="PTHR30136">
    <property type="entry name" value="HELIX-TURN-HELIX TRANSCRIPTIONAL REGULATOR, ICLR FAMILY"/>
    <property type="match status" value="1"/>
</dbReference>
<dbReference type="PANTHER" id="PTHR30136:SF24">
    <property type="entry name" value="HTH-TYPE TRANSCRIPTIONAL REPRESSOR ALLR"/>
    <property type="match status" value="1"/>
</dbReference>
<dbReference type="SMART" id="SM00346">
    <property type="entry name" value="HTH_ICLR"/>
    <property type="match status" value="1"/>
</dbReference>
<evidence type="ECO:0000313" key="7">
    <source>
        <dbReference type="Proteomes" id="UP000184253"/>
    </source>
</evidence>
<dbReference type="SUPFAM" id="SSF55781">
    <property type="entry name" value="GAF domain-like"/>
    <property type="match status" value="1"/>
</dbReference>
<evidence type="ECO:0000256" key="1">
    <source>
        <dbReference type="ARBA" id="ARBA00023015"/>
    </source>
</evidence>
<dbReference type="AlphaFoldDB" id="A0ABD7M751"/>
<dbReference type="SUPFAM" id="SSF46785">
    <property type="entry name" value="Winged helix' DNA-binding domain"/>
    <property type="match status" value="1"/>
</dbReference>
<dbReference type="Gene3D" id="3.30.450.40">
    <property type="match status" value="1"/>
</dbReference>
<sequence length="256" mass="27639">MGLGGEGERMSTRAVANALRALEVLASEGPIGLSDLARRMDLSKATLLRVLRTFEEEGWAEQMQAPDQRWRLAWKAGRMVAQHGADMPVRDAALDVMSRLQRETTETVHLSVPAGGELVLVERVDSAHELRPFFPLGTHFTLHGSASGVAFLASQDDDFIHRLLEQPLHRVTEATPTRPDEVWDKIMATREAGYSCNVRGSFSDISSVGAAVTDGRSAVVATLSVSGASSRMTESRMAECGPLVAAAARQVSAKMA</sequence>
<organism evidence="6 7">
    <name type="scientific">Micrococcus luteus</name>
    <name type="common">Micrococcus lysodeikticus</name>
    <dbReference type="NCBI Taxonomy" id="1270"/>
    <lineage>
        <taxon>Bacteria</taxon>
        <taxon>Bacillati</taxon>
        <taxon>Actinomycetota</taxon>
        <taxon>Actinomycetes</taxon>
        <taxon>Micrococcales</taxon>
        <taxon>Micrococcaceae</taxon>
        <taxon>Micrococcus</taxon>
    </lineage>
</organism>
<feature type="domain" description="IclR-ED" evidence="5">
    <location>
        <begin position="75"/>
        <end position="256"/>
    </location>
</feature>
<reference evidence="6 7" key="1">
    <citation type="submission" date="2016-11" db="EMBL/GenBank/DDBJ databases">
        <authorList>
            <person name="Varghese N."/>
            <person name="Submissions S."/>
        </authorList>
    </citation>
    <scope>NUCLEOTIDE SEQUENCE [LARGE SCALE GENOMIC DNA]</scope>
    <source>
        <strain evidence="6 7">VTM4R57</strain>
    </source>
</reference>
<dbReference type="GO" id="GO:0006355">
    <property type="term" value="P:regulation of DNA-templated transcription"/>
    <property type="evidence" value="ECO:0007669"/>
    <property type="project" value="UniProtKB-ARBA"/>
</dbReference>
<dbReference type="Gene3D" id="1.10.10.10">
    <property type="entry name" value="Winged helix-like DNA-binding domain superfamily/Winged helix DNA-binding domain"/>
    <property type="match status" value="1"/>
</dbReference>
<keyword evidence="1" id="KW-0805">Transcription regulation</keyword>
<evidence type="ECO:0000313" key="6">
    <source>
        <dbReference type="EMBL" id="SHL54752.1"/>
    </source>
</evidence>
<evidence type="ECO:0000256" key="3">
    <source>
        <dbReference type="ARBA" id="ARBA00023163"/>
    </source>
</evidence>
<dbReference type="InterPro" id="IPR014757">
    <property type="entry name" value="Tscrpt_reg_IclR_C"/>
</dbReference>
<dbReference type="Pfam" id="PF01614">
    <property type="entry name" value="IclR_C"/>
    <property type="match status" value="1"/>
</dbReference>
<name>A0ABD7M751_MICLU</name>
<feature type="domain" description="HTH iclR-type" evidence="4">
    <location>
        <begin position="12"/>
        <end position="74"/>
    </location>
</feature>
<keyword evidence="3" id="KW-0804">Transcription</keyword>
<dbReference type="Proteomes" id="UP000184253">
    <property type="component" value="Unassembled WGS sequence"/>
</dbReference>
<dbReference type="InterPro" id="IPR036390">
    <property type="entry name" value="WH_DNA-bd_sf"/>
</dbReference>
<proteinExistence type="predicted"/>
<protein>
    <submittedName>
        <fullName evidence="6">Transcriptional regulator, IclR family</fullName>
    </submittedName>
</protein>
<evidence type="ECO:0000259" key="4">
    <source>
        <dbReference type="PROSITE" id="PS51077"/>
    </source>
</evidence>
<gene>
    <name evidence="6" type="ORF">SAMN04487849_1055</name>
</gene>
<dbReference type="GO" id="GO:0003677">
    <property type="term" value="F:DNA binding"/>
    <property type="evidence" value="ECO:0007669"/>
    <property type="project" value="UniProtKB-KW"/>
</dbReference>
<dbReference type="InterPro" id="IPR029016">
    <property type="entry name" value="GAF-like_dom_sf"/>
</dbReference>
<dbReference type="PROSITE" id="PS51078">
    <property type="entry name" value="ICLR_ED"/>
    <property type="match status" value="1"/>
</dbReference>
<dbReference type="InterPro" id="IPR036388">
    <property type="entry name" value="WH-like_DNA-bd_sf"/>
</dbReference>
<keyword evidence="2" id="KW-0238">DNA-binding</keyword>
<dbReference type="PROSITE" id="PS51077">
    <property type="entry name" value="HTH_ICLR"/>
    <property type="match status" value="1"/>
</dbReference>